<feature type="transmembrane region" description="Helical" evidence="6">
    <location>
        <begin position="83"/>
        <end position="102"/>
    </location>
</feature>
<keyword evidence="3 6" id="KW-0812">Transmembrane</keyword>
<accession>A0A5S3QM44</accession>
<keyword evidence="11" id="KW-1185">Reference proteome</keyword>
<evidence type="ECO:0000313" key="10">
    <source>
        <dbReference type="Proteomes" id="UP000306980"/>
    </source>
</evidence>
<reference evidence="8 10" key="1">
    <citation type="submission" date="2019-05" db="EMBL/GenBank/DDBJ databases">
        <title>Genomic analysis of Lentibacillus sp. NKC220-2.</title>
        <authorList>
            <person name="Oh Y.J."/>
        </authorList>
    </citation>
    <scope>NUCLEOTIDE SEQUENCE [LARGE SCALE GENOMIC DNA]</scope>
    <source>
        <strain evidence="8 10">NKC220-2</strain>
    </source>
</reference>
<dbReference type="Pfam" id="PF04138">
    <property type="entry name" value="GtrA_DPMS_TM"/>
    <property type="match status" value="1"/>
</dbReference>
<dbReference type="RefSeq" id="WP_138603771.1">
    <property type="nucleotide sequence ID" value="NZ_VCIA01000001.1"/>
</dbReference>
<evidence type="ECO:0000256" key="3">
    <source>
        <dbReference type="ARBA" id="ARBA00022692"/>
    </source>
</evidence>
<evidence type="ECO:0000313" key="11">
    <source>
        <dbReference type="Proteomes" id="UP000319280"/>
    </source>
</evidence>
<dbReference type="Proteomes" id="UP000319280">
    <property type="component" value="Unassembled WGS sequence"/>
</dbReference>
<feature type="transmembrane region" description="Helical" evidence="6">
    <location>
        <begin position="44"/>
        <end position="63"/>
    </location>
</feature>
<dbReference type="AlphaFoldDB" id="A0A549YIG1"/>
<dbReference type="EMBL" id="VJMZ01000001">
    <property type="protein sequence ID" value="TRM11666.1"/>
    <property type="molecule type" value="Genomic_DNA"/>
</dbReference>
<dbReference type="InterPro" id="IPR007267">
    <property type="entry name" value="GtrA_DPMS_TM"/>
</dbReference>
<dbReference type="InterPro" id="IPR051401">
    <property type="entry name" value="GtrA_CellWall_Glycosyl"/>
</dbReference>
<protein>
    <submittedName>
        <fullName evidence="9">GtrA family protein</fullName>
    </submittedName>
</protein>
<evidence type="ECO:0000313" key="9">
    <source>
        <dbReference type="EMBL" id="TRM11666.1"/>
    </source>
</evidence>
<evidence type="ECO:0000256" key="2">
    <source>
        <dbReference type="ARBA" id="ARBA00009399"/>
    </source>
</evidence>
<name>A0A549YIG1_9BACI</name>
<evidence type="ECO:0000313" key="8">
    <source>
        <dbReference type="EMBL" id="TMN22875.1"/>
    </source>
</evidence>
<keyword evidence="4 6" id="KW-1133">Transmembrane helix</keyword>
<dbReference type="PANTHER" id="PTHR38459:SF1">
    <property type="entry name" value="PROPHAGE BACTOPRENOL-LINKED GLUCOSE TRANSLOCASE HOMOLOG"/>
    <property type="match status" value="1"/>
</dbReference>
<evidence type="ECO:0000259" key="7">
    <source>
        <dbReference type="Pfam" id="PF04138"/>
    </source>
</evidence>
<keyword evidence="5 6" id="KW-0472">Membrane</keyword>
<evidence type="ECO:0000256" key="5">
    <source>
        <dbReference type="ARBA" id="ARBA00023136"/>
    </source>
</evidence>
<dbReference type="OrthoDB" id="9812049at2"/>
<gene>
    <name evidence="8" type="ORF">FFL34_12850</name>
    <name evidence="9" type="ORF">FH966_08205</name>
</gene>
<sequence>MAQNKSKRGPMQFLQFGVIGFVNAGIDIGTLNLLLILFHTDNKGLLLLYNTIAYTLAVANSYYWNASITFKRSAKGSNRQRILFIVQGLISLGVNNLVFLGINELVQYIGINNWLGYNIAKGMAMFLSFLASFFMVKYFVFRDFGKRYINEKN</sequence>
<dbReference type="PANTHER" id="PTHR38459">
    <property type="entry name" value="PROPHAGE BACTOPRENOL-LINKED GLUCOSE TRANSLOCASE HOMOLOG"/>
    <property type="match status" value="1"/>
</dbReference>
<comment type="similarity">
    <text evidence="2">Belongs to the GtrA family.</text>
</comment>
<organism evidence="9 11">
    <name type="scientific">Lentibacillus cibarius</name>
    <dbReference type="NCBI Taxonomy" id="2583219"/>
    <lineage>
        <taxon>Bacteria</taxon>
        <taxon>Bacillati</taxon>
        <taxon>Bacillota</taxon>
        <taxon>Bacilli</taxon>
        <taxon>Bacillales</taxon>
        <taxon>Bacillaceae</taxon>
        <taxon>Lentibacillus</taxon>
    </lineage>
</organism>
<comment type="subcellular location">
    <subcellularLocation>
        <location evidence="1">Membrane</location>
        <topology evidence="1">Multi-pass membrane protein</topology>
    </subcellularLocation>
</comment>
<comment type="caution">
    <text evidence="9">The sequence shown here is derived from an EMBL/GenBank/DDBJ whole genome shotgun (WGS) entry which is preliminary data.</text>
</comment>
<evidence type="ECO:0000256" key="4">
    <source>
        <dbReference type="ARBA" id="ARBA00022989"/>
    </source>
</evidence>
<feature type="transmembrane region" description="Helical" evidence="6">
    <location>
        <begin position="12"/>
        <end position="38"/>
    </location>
</feature>
<evidence type="ECO:0000256" key="6">
    <source>
        <dbReference type="SAM" id="Phobius"/>
    </source>
</evidence>
<dbReference type="Proteomes" id="UP000306980">
    <property type="component" value="Unassembled WGS sequence"/>
</dbReference>
<proteinExistence type="inferred from homology"/>
<dbReference type="GO" id="GO:0000271">
    <property type="term" value="P:polysaccharide biosynthetic process"/>
    <property type="evidence" value="ECO:0007669"/>
    <property type="project" value="InterPro"/>
</dbReference>
<reference evidence="9 11" key="2">
    <citation type="submission" date="2019-07" db="EMBL/GenBank/DDBJ databases">
        <title>Genomic analysis of Lentibacillus sp. NKC851-2.</title>
        <authorList>
            <person name="Oh Y.J."/>
        </authorList>
    </citation>
    <scope>NUCLEOTIDE SEQUENCE [LARGE SCALE GENOMIC DNA]</scope>
    <source>
        <strain evidence="9 11">NKC851-2</strain>
    </source>
</reference>
<dbReference type="EMBL" id="VCIA01000001">
    <property type="protein sequence ID" value="TMN22875.1"/>
    <property type="molecule type" value="Genomic_DNA"/>
</dbReference>
<feature type="domain" description="GtrA/DPMS transmembrane" evidence="7">
    <location>
        <begin position="15"/>
        <end position="141"/>
    </location>
</feature>
<feature type="transmembrane region" description="Helical" evidence="6">
    <location>
        <begin position="122"/>
        <end position="140"/>
    </location>
</feature>
<evidence type="ECO:0000256" key="1">
    <source>
        <dbReference type="ARBA" id="ARBA00004141"/>
    </source>
</evidence>
<dbReference type="GO" id="GO:0005886">
    <property type="term" value="C:plasma membrane"/>
    <property type="evidence" value="ECO:0007669"/>
    <property type="project" value="TreeGrafter"/>
</dbReference>
<accession>A0A549YIG1</accession>